<comment type="caution">
    <text evidence="3">The sequence shown here is derived from an EMBL/GenBank/DDBJ whole genome shotgun (WGS) entry which is preliminary data.</text>
</comment>
<reference evidence="3" key="1">
    <citation type="submission" date="2020-11" db="EMBL/GenBank/DDBJ databases">
        <authorList>
            <consortium name="DOE Joint Genome Institute"/>
            <person name="Ahrendt S."/>
            <person name="Riley R."/>
            <person name="Andreopoulos W."/>
            <person name="LaButti K."/>
            <person name="Pangilinan J."/>
            <person name="Ruiz-duenas F.J."/>
            <person name="Barrasa J.M."/>
            <person name="Sanchez-Garcia M."/>
            <person name="Camarero S."/>
            <person name="Miyauchi S."/>
            <person name="Serrano A."/>
            <person name="Linde D."/>
            <person name="Babiker R."/>
            <person name="Drula E."/>
            <person name="Ayuso-Fernandez I."/>
            <person name="Pacheco R."/>
            <person name="Padilla G."/>
            <person name="Ferreira P."/>
            <person name="Barriuso J."/>
            <person name="Kellner H."/>
            <person name="Castanera R."/>
            <person name="Alfaro M."/>
            <person name="Ramirez L."/>
            <person name="Pisabarro A.G."/>
            <person name="Kuo A."/>
            <person name="Tritt A."/>
            <person name="Lipzen A."/>
            <person name="He G."/>
            <person name="Yan M."/>
            <person name="Ng V."/>
            <person name="Cullen D."/>
            <person name="Martin F."/>
            <person name="Rosso M.-N."/>
            <person name="Henrissat B."/>
            <person name="Hibbett D."/>
            <person name="Martinez A.T."/>
            <person name="Grigoriev I.V."/>
        </authorList>
    </citation>
    <scope>NUCLEOTIDE SEQUENCE</scope>
    <source>
        <strain evidence="3">AH 44721</strain>
    </source>
</reference>
<dbReference type="OrthoDB" id="3021720at2759"/>
<feature type="compositionally biased region" description="Low complexity" evidence="1">
    <location>
        <begin position="153"/>
        <end position="164"/>
    </location>
</feature>
<feature type="region of interest" description="Disordered" evidence="1">
    <location>
        <begin position="1"/>
        <end position="23"/>
    </location>
</feature>
<gene>
    <name evidence="3" type="ORF">CPB84DRAFT_764461</name>
</gene>
<keyword evidence="4" id="KW-1185">Reference proteome</keyword>
<sequence>MGRSSSPVDNHHDSTTTRSTSPLHFLNPSAVAHLAHHHHHPHRASAEGDLSRILDPSYLPSSSRAAHVSPTAVTAYVDPHGDLHDPDYRHFPVYAPHQHANQQSPKRRGNSPRRPHFDWEVELDEHALDDEYEEEGSFSKHNFTAPRYPTTPSSSRSWSSSGQSQAMRPRESSFSTTLSMPMSKYSPAYYSPTGTASTLPTSYEDDAHDLKADSPVIMISLSSSAVKVYPRLSSCIFKVLSLRIASHPLCTFILKHIKSQAQVVPRTDRTGLDCINITFSFHLALFSILPSLQVIFLPSHTHLSSFPFPRLNASRAPHLHVIAISHLSILLLDALHSSLFIAIPLMHHSLGQTRIDLFVFFLFHRDPGFRYAAFTLLILVLIFVFVIVAFSLLFAFALHLFFLFFFSLSLFLLFI</sequence>
<dbReference type="Proteomes" id="UP000724874">
    <property type="component" value="Unassembled WGS sequence"/>
</dbReference>
<evidence type="ECO:0000313" key="4">
    <source>
        <dbReference type="Proteomes" id="UP000724874"/>
    </source>
</evidence>
<dbReference type="AlphaFoldDB" id="A0A9P5P1P7"/>
<keyword evidence="2" id="KW-1133">Transmembrane helix</keyword>
<evidence type="ECO:0000256" key="1">
    <source>
        <dbReference type="SAM" id="MobiDB-lite"/>
    </source>
</evidence>
<evidence type="ECO:0000313" key="3">
    <source>
        <dbReference type="EMBL" id="KAF8912231.1"/>
    </source>
</evidence>
<evidence type="ECO:0000256" key="2">
    <source>
        <dbReference type="SAM" id="Phobius"/>
    </source>
</evidence>
<proteinExistence type="predicted"/>
<protein>
    <submittedName>
        <fullName evidence="3">Uncharacterized protein</fullName>
    </submittedName>
</protein>
<name>A0A9P5P1P7_GYMJU</name>
<feature type="transmembrane region" description="Helical" evidence="2">
    <location>
        <begin position="396"/>
        <end position="414"/>
    </location>
</feature>
<dbReference type="EMBL" id="JADNYJ010000003">
    <property type="protein sequence ID" value="KAF8912231.1"/>
    <property type="molecule type" value="Genomic_DNA"/>
</dbReference>
<organism evidence="3 4">
    <name type="scientific">Gymnopilus junonius</name>
    <name type="common">Spectacular rustgill mushroom</name>
    <name type="synonym">Gymnopilus spectabilis subsp. junonius</name>
    <dbReference type="NCBI Taxonomy" id="109634"/>
    <lineage>
        <taxon>Eukaryota</taxon>
        <taxon>Fungi</taxon>
        <taxon>Dikarya</taxon>
        <taxon>Basidiomycota</taxon>
        <taxon>Agaricomycotina</taxon>
        <taxon>Agaricomycetes</taxon>
        <taxon>Agaricomycetidae</taxon>
        <taxon>Agaricales</taxon>
        <taxon>Agaricineae</taxon>
        <taxon>Hymenogastraceae</taxon>
        <taxon>Gymnopilus</taxon>
    </lineage>
</organism>
<keyword evidence="2" id="KW-0812">Transmembrane</keyword>
<accession>A0A9P5P1P7</accession>
<feature type="region of interest" description="Disordered" evidence="1">
    <location>
        <begin position="131"/>
        <end position="179"/>
    </location>
</feature>
<feature type="transmembrane region" description="Helical" evidence="2">
    <location>
        <begin position="368"/>
        <end position="390"/>
    </location>
</feature>
<keyword evidence="2" id="KW-0472">Membrane</keyword>